<organism evidence="1 2">
    <name type="scientific">Pseudoalteromonas rubra</name>
    <dbReference type="NCBI Taxonomy" id="43658"/>
    <lineage>
        <taxon>Bacteria</taxon>
        <taxon>Pseudomonadati</taxon>
        <taxon>Pseudomonadota</taxon>
        <taxon>Gammaproteobacteria</taxon>
        <taxon>Alteromonadales</taxon>
        <taxon>Pseudoalteromonadaceae</taxon>
        <taxon>Pseudoalteromonas</taxon>
    </lineage>
</organism>
<reference evidence="1 2" key="1">
    <citation type="submission" date="2019-10" db="EMBL/GenBank/DDBJ databases">
        <title>Pseudoalteromonas rubra S4059.</title>
        <authorList>
            <person name="Paulsen S."/>
            <person name="Wang X."/>
        </authorList>
    </citation>
    <scope>NUCLEOTIDE SEQUENCE [LARGE SCALE GENOMIC DNA]</scope>
    <source>
        <strain evidence="1 2">S4059</strain>
    </source>
</reference>
<dbReference type="AlphaFoldDB" id="A0A5S3UPD2"/>
<proteinExistence type="predicted"/>
<gene>
    <name evidence="1" type="ORF">CWC22_023770</name>
</gene>
<dbReference type="EMBL" id="CP045430">
    <property type="protein sequence ID" value="QPB86019.1"/>
    <property type="molecule type" value="Genomic_DNA"/>
</dbReference>
<evidence type="ECO:0000313" key="2">
    <source>
        <dbReference type="Proteomes" id="UP000305729"/>
    </source>
</evidence>
<evidence type="ECO:0000313" key="1">
    <source>
        <dbReference type="EMBL" id="QPB86019.1"/>
    </source>
</evidence>
<sequence>MTDRTIQVGGNANGAVINTGDQNQIYAAPNITMPEPQTVDIQRALGELATALGELGIAQSRKLNNALEEAQEEIEQAQPDKVEVAESLARAAKIAKEAESFASHSEKLVERFTPVLGWLGPHATRVAEALGVAI</sequence>
<name>A0A5S3UPD2_9GAMM</name>
<dbReference type="Proteomes" id="UP000305729">
    <property type="component" value="Chromosome 2"/>
</dbReference>
<accession>A0A5S3UPD2</accession>
<dbReference type="RefSeq" id="WP_138539839.1">
    <property type="nucleotide sequence ID" value="NZ_CP045430.1"/>
</dbReference>
<protein>
    <submittedName>
        <fullName evidence="1">Uncharacterized protein</fullName>
    </submittedName>
</protein>